<evidence type="ECO:0000313" key="1">
    <source>
        <dbReference type="EMBL" id="OCT89902.1"/>
    </source>
</evidence>
<proteinExistence type="predicted"/>
<gene>
    <name evidence="1" type="ORF">XELAEV_18018516mg</name>
</gene>
<dbReference type="Proteomes" id="UP000694892">
    <property type="component" value="Chromosome 3L"/>
</dbReference>
<sequence length="107" mass="12602">MTMLMAPKRSHWGWFLTHLFQFSNLYICETREYVVRPYCSSSLCISPLFLGVLLSNLHTNTEAIRQDCWLTLAQNRVSLLSLPLCLIRMDFLDLCKLPCKLLLKYHY</sequence>
<organism evidence="1 2">
    <name type="scientific">Xenopus laevis</name>
    <name type="common">African clawed frog</name>
    <dbReference type="NCBI Taxonomy" id="8355"/>
    <lineage>
        <taxon>Eukaryota</taxon>
        <taxon>Metazoa</taxon>
        <taxon>Chordata</taxon>
        <taxon>Craniata</taxon>
        <taxon>Vertebrata</taxon>
        <taxon>Euteleostomi</taxon>
        <taxon>Amphibia</taxon>
        <taxon>Batrachia</taxon>
        <taxon>Anura</taxon>
        <taxon>Pipoidea</taxon>
        <taxon>Pipidae</taxon>
        <taxon>Xenopodinae</taxon>
        <taxon>Xenopus</taxon>
        <taxon>Xenopus</taxon>
    </lineage>
</organism>
<reference evidence="2" key="1">
    <citation type="journal article" date="2016" name="Nature">
        <title>Genome evolution in the allotetraploid frog Xenopus laevis.</title>
        <authorList>
            <person name="Session A.M."/>
            <person name="Uno Y."/>
            <person name="Kwon T."/>
            <person name="Chapman J.A."/>
            <person name="Toyoda A."/>
            <person name="Takahashi S."/>
            <person name="Fukui A."/>
            <person name="Hikosaka A."/>
            <person name="Suzuki A."/>
            <person name="Kondo M."/>
            <person name="van Heeringen S.J."/>
            <person name="Quigley I."/>
            <person name="Heinz S."/>
            <person name="Ogino H."/>
            <person name="Ochi H."/>
            <person name="Hellsten U."/>
            <person name="Lyons J.B."/>
            <person name="Simakov O."/>
            <person name="Putnam N."/>
            <person name="Stites J."/>
            <person name="Kuroki Y."/>
            <person name="Tanaka T."/>
            <person name="Michiue T."/>
            <person name="Watanabe M."/>
            <person name="Bogdanovic O."/>
            <person name="Lister R."/>
            <person name="Georgiou G."/>
            <person name="Paranjpe S.S."/>
            <person name="van Kruijsbergen I."/>
            <person name="Shu S."/>
            <person name="Carlson J."/>
            <person name="Kinoshita T."/>
            <person name="Ohta Y."/>
            <person name="Mawaribuchi S."/>
            <person name="Jenkins J."/>
            <person name="Grimwood J."/>
            <person name="Schmutz J."/>
            <person name="Mitros T."/>
            <person name="Mozaffari S.V."/>
            <person name="Suzuki Y."/>
            <person name="Haramoto Y."/>
            <person name="Yamamoto T.S."/>
            <person name="Takagi C."/>
            <person name="Heald R."/>
            <person name="Miller K."/>
            <person name="Haudenschild C."/>
            <person name="Kitzman J."/>
            <person name="Nakayama T."/>
            <person name="Izutsu Y."/>
            <person name="Robert J."/>
            <person name="Fortriede J."/>
            <person name="Burns K."/>
            <person name="Lotay V."/>
            <person name="Karimi K."/>
            <person name="Yasuoka Y."/>
            <person name="Dichmann D.S."/>
            <person name="Flajnik M.F."/>
            <person name="Houston D.W."/>
            <person name="Shendure J."/>
            <person name="DuPasquier L."/>
            <person name="Vize P.D."/>
            <person name="Zorn A.M."/>
            <person name="Ito M."/>
            <person name="Marcotte E.M."/>
            <person name="Wallingford J.B."/>
            <person name="Ito Y."/>
            <person name="Asashima M."/>
            <person name="Ueno N."/>
            <person name="Matsuda Y."/>
            <person name="Veenstra G.J."/>
            <person name="Fujiyama A."/>
            <person name="Harland R.M."/>
            <person name="Taira M."/>
            <person name="Rokhsar D.S."/>
        </authorList>
    </citation>
    <scope>NUCLEOTIDE SEQUENCE [LARGE SCALE GENOMIC DNA]</scope>
    <source>
        <strain evidence="2">J</strain>
    </source>
</reference>
<evidence type="ECO:0000313" key="2">
    <source>
        <dbReference type="Proteomes" id="UP000694892"/>
    </source>
</evidence>
<dbReference type="EMBL" id="CM004470">
    <property type="protein sequence ID" value="OCT89902.1"/>
    <property type="molecule type" value="Genomic_DNA"/>
</dbReference>
<name>A0A974DDN7_XENLA</name>
<dbReference type="AlphaFoldDB" id="A0A974DDN7"/>
<accession>A0A974DDN7</accession>
<protein>
    <submittedName>
        <fullName evidence="1">Uncharacterized protein</fullName>
    </submittedName>
</protein>